<protein>
    <submittedName>
        <fullName evidence="2">Porin O</fullName>
    </submittedName>
</protein>
<evidence type="ECO:0000313" key="2">
    <source>
        <dbReference type="EMBL" id="SUD29700.1"/>
    </source>
</evidence>
<evidence type="ECO:0000256" key="1">
    <source>
        <dbReference type="SAM" id="SignalP"/>
    </source>
</evidence>
<name>A0A379IA10_PSEFL</name>
<sequence length="444" mass="47644">MIRKHFAGFAASALALAVTAQAFAGTVTTDGADIVVKTKGGLEVATTDQNFSFKLGGRLQADYGSFDGFYTRNGDSGDAAYFRRAFLELGGTVYKDFKYQLNYDFSHNTGTSDDGYFDEASMSYVGFKPVTIRVGRFDPDFGLEKATSSKWITAMERNSAYEVADWVNLHENGMGIQVSGTAADMFYGSASLASKDINDEDGKGVKQFNGRIVLAPMSKGGDVLHFGLNVAARDLNDAAFDSRIRPRLGARGVATMGGNDAGSNGNRATFGGGVGLNASNLTAVGAYDTDTVFGGEFAFATGPFSVQAEALSRKMKADSNAYQDVKTSGFYGQLAYTLTGESRAYKLDGGKFDAIKPENKQYGAWEVFYRYDSIKVDDKNIVVSSATRETGDAKANVNTLGVNWYANEAVKLSLNYSKVSTDKITNANGDDSGDSIVGRVQYVF</sequence>
<dbReference type="EMBL" id="UGUS01000002">
    <property type="protein sequence ID" value="SUD29700.1"/>
    <property type="molecule type" value="Genomic_DNA"/>
</dbReference>
<dbReference type="Proteomes" id="UP000255125">
    <property type="component" value="Unassembled WGS sequence"/>
</dbReference>
<dbReference type="SUPFAM" id="SSF56935">
    <property type="entry name" value="Porins"/>
    <property type="match status" value="1"/>
</dbReference>
<accession>A0A379IA10</accession>
<dbReference type="Gene3D" id="2.40.160.10">
    <property type="entry name" value="Porin"/>
    <property type="match status" value="1"/>
</dbReference>
<dbReference type="Pfam" id="PF07396">
    <property type="entry name" value="Porin_O_P"/>
    <property type="match status" value="1"/>
</dbReference>
<gene>
    <name evidence="2" type="primary">oprO</name>
    <name evidence="2" type="ORF">NCTC10392_01646</name>
</gene>
<dbReference type="AlphaFoldDB" id="A0A379IA10"/>
<dbReference type="RefSeq" id="WP_038446764.1">
    <property type="nucleotide sequence ID" value="NZ_CP008896.1"/>
</dbReference>
<feature type="chain" id="PRO_5016929913" evidence="1">
    <location>
        <begin position="25"/>
        <end position="444"/>
    </location>
</feature>
<reference evidence="2 3" key="1">
    <citation type="submission" date="2018-06" db="EMBL/GenBank/DDBJ databases">
        <authorList>
            <consortium name="Pathogen Informatics"/>
            <person name="Doyle S."/>
        </authorList>
    </citation>
    <scope>NUCLEOTIDE SEQUENCE [LARGE SCALE GENOMIC DNA]</scope>
    <source>
        <strain evidence="2 3">NCTC10392</strain>
    </source>
</reference>
<dbReference type="InterPro" id="IPR010870">
    <property type="entry name" value="Porin_O/P"/>
</dbReference>
<dbReference type="KEGG" id="pfn:HZ99_25375"/>
<proteinExistence type="predicted"/>
<organism evidence="2 3">
    <name type="scientific">Pseudomonas fluorescens</name>
    <dbReference type="NCBI Taxonomy" id="294"/>
    <lineage>
        <taxon>Bacteria</taxon>
        <taxon>Pseudomonadati</taxon>
        <taxon>Pseudomonadota</taxon>
        <taxon>Gammaproteobacteria</taxon>
        <taxon>Pseudomonadales</taxon>
        <taxon>Pseudomonadaceae</taxon>
        <taxon>Pseudomonas</taxon>
    </lineage>
</organism>
<feature type="signal peptide" evidence="1">
    <location>
        <begin position="1"/>
        <end position="24"/>
    </location>
</feature>
<dbReference type="InterPro" id="IPR023614">
    <property type="entry name" value="Porin_dom_sf"/>
</dbReference>
<keyword evidence="1" id="KW-0732">Signal</keyword>
<dbReference type="OrthoDB" id="9807854at2"/>
<evidence type="ECO:0000313" key="3">
    <source>
        <dbReference type="Proteomes" id="UP000255125"/>
    </source>
</evidence>